<dbReference type="SMART" id="SM00409">
    <property type="entry name" value="IG"/>
    <property type="match status" value="2"/>
</dbReference>
<dbReference type="InterPro" id="IPR007110">
    <property type="entry name" value="Ig-like_dom"/>
</dbReference>
<dbReference type="CDD" id="cd00096">
    <property type="entry name" value="Ig"/>
    <property type="match status" value="1"/>
</dbReference>
<gene>
    <name evidence="4 5" type="primary">LOC129927407</name>
</gene>
<dbReference type="InterPro" id="IPR013098">
    <property type="entry name" value="Ig_I-set"/>
</dbReference>
<dbReference type="Pfam" id="PF13927">
    <property type="entry name" value="Ig_3"/>
    <property type="match status" value="1"/>
</dbReference>
<keyword evidence="1" id="KW-1133">Transmembrane helix</keyword>
<dbReference type="InterPro" id="IPR013106">
    <property type="entry name" value="Ig_V-set"/>
</dbReference>
<organism evidence="3 4">
    <name type="scientific">Biomphalaria glabrata</name>
    <name type="common">Bloodfluke planorb</name>
    <name type="synonym">Freshwater snail</name>
    <dbReference type="NCBI Taxonomy" id="6526"/>
    <lineage>
        <taxon>Eukaryota</taxon>
        <taxon>Metazoa</taxon>
        <taxon>Spiralia</taxon>
        <taxon>Lophotrochozoa</taxon>
        <taxon>Mollusca</taxon>
        <taxon>Gastropoda</taxon>
        <taxon>Heterobranchia</taxon>
        <taxon>Euthyneura</taxon>
        <taxon>Panpulmonata</taxon>
        <taxon>Hygrophila</taxon>
        <taxon>Lymnaeoidea</taxon>
        <taxon>Planorbidae</taxon>
        <taxon>Biomphalaria</taxon>
    </lineage>
</organism>
<dbReference type="GO" id="GO:0032589">
    <property type="term" value="C:neuron projection membrane"/>
    <property type="evidence" value="ECO:0007669"/>
    <property type="project" value="TreeGrafter"/>
</dbReference>
<dbReference type="OrthoDB" id="190835at2759"/>
<dbReference type="PROSITE" id="PS50835">
    <property type="entry name" value="IG_LIKE"/>
    <property type="match status" value="2"/>
</dbReference>
<dbReference type="OMA" id="LNCFVKH"/>
<evidence type="ECO:0000313" key="5">
    <source>
        <dbReference type="RefSeq" id="XP_055892362.1"/>
    </source>
</evidence>
<evidence type="ECO:0000259" key="2">
    <source>
        <dbReference type="PROSITE" id="PS50835"/>
    </source>
</evidence>
<keyword evidence="3" id="KW-1185">Reference proteome</keyword>
<dbReference type="RefSeq" id="XP_055892362.1">
    <property type="nucleotide sequence ID" value="XM_056036387.1"/>
</dbReference>
<dbReference type="InterPro" id="IPR036179">
    <property type="entry name" value="Ig-like_dom_sf"/>
</dbReference>
<dbReference type="SUPFAM" id="SSF48726">
    <property type="entry name" value="Immunoglobulin"/>
    <property type="match status" value="2"/>
</dbReference>
<evidence type="ECO:0000256" key="1">
    <source>
        <dbReference type="SAM" id="Phobius"/>
    </source>
</evidence>
<keyword evidence="1" id="KW-0472">Membrane</keyword>
<dbReference type="PANTHER" id="PTHR23279">
    <property type="entry name" value="DEFECTIVE PROBOSCIS EXTENSION RESPONSE DPR -RELATED"/>
    <property type="match status" value="1"/>
</dbReference>
<dbReference type="InterPro" id="IPR003598">
    <property type="entry name" value="Ig_sub2"/>
</dbReference>
<keyword evidence="1" id="KW-0812">Transmembrane</keyword>
<dbReference type="Gene3D" id="2.60.40.10">
    <property type="entry name" value="Immunoglobulins"/>
    <property type="match status" value="2"/>
</dbReference>
<feature type="domain" description="Ig-like" evidence="2">
    <location>
        <begin position="52"/>
        <end position="151"/>
    </location>
</feature>
<protein>
    <submittedName>
        <fullName evidence="4 5">Lachesin-like isoform X1</fullName>
    </submittedName>
</protein>
<dbReference type="GO" id="GO:0050808">
    <property type="term" value="P:synapse organization"/>
    <property type="evidence" value="ECO:0007669"/>
    <property type="project" value="TreeGrafter"/>
</dbReference>
<dbReference type="RefSeq" id="XP_055892352.1">
    <property type="nucleotide sequence ID" value="XM_056036377.1"/>
</dbReference>
<sequence length="325" mass="36454">MTYEPQYLYICVVTIVFVCQSVVSIAKFEDYTNGDHSEELDTLYDRKNHFLPTFLPTPSNITYNRGEEAVLQCAIENRGTRTIVWRRASDPNPLTIGMDTYIGDSRFKVIHKKHSLEWNLHISDVTPEDSGVYECQVSAKRRHIRQNVMLTVQALPRKEAPEKSTSKPEISIHGTLFVERGDTLRLTCNATGSEYPPDAIDWFKDGDKIKNNDRVTLSSDVSLSDRTISSTLSIKRGNMTDAGTYICRTPGNLVTSAKVNILNTGTNNEKRVPFIPESVDMTAGPSRSGNSCLRGSEPSRRLLLAMILLTIVCFRGKNFISKHSS</sequence>
<dbReference type="InterPro" id="IPR003599">
    <property type="entry name" value="Ig_sub"/>
</dbReference>
<dbReference type="AlphaFoldDB" id="A0A9W3AYR4"/>
<dbReference type="PANTHER" id="PTHR23279:SF36">
    <property type="entry name" value="DEFECTIVE PROBOSCIS EXTENSION RESPONSE 9, ISOFORM A"/>
    <property type="match status" value="1"/>
</dbReference>
<reference evidence="4 5" key="1">
    <citation type="submission" date="2025-04" db="UniProtKB">
        <authorList>
            <consortium name="RefSeq"/>
        </authorList>
    </citation>
    <scope>IDENTIFICATION</scope>
</reference>
<evidence type="ECO:0000313" key="4">
    <source>
        <dbReference type="RefSeq" id="XP_055892352.1"/>
    </source>
</evidence>
<feature type="domain" description="Ig-like" evidence="2">
    <location>
        <begin position="168"/>
        <end position="260"/>
    </location>
</feature>
<feature type="transmembrane region" description="Helical" evidence="1">
    <location>
        <begin position="6"/>
        <end position="26"/>
    </location>
</feature>
<dbReference type="Pfam" id="PF07679">
    <property type="entry name" value="I-set"/>
    <property type="match status" value="1"/>
</dbReference>
<accession>A0A9W3AYR4</accession>
<name>A0A9W3AYR4_BIOGL</name>
<evidence type="ECO:0000313" key="3">
    <source>
        <dbReference type="Proteomes" id="UP001165740"/>
    </source>
</evidence>
<proteinExistence type="predicted"/>
<dbReference type="InterPro" id="IPR013783">
    <property type="entry name" value="Ig-like_fold"/>
</dbReference>
<dbReference type="GeneID" id="129927407"/>
<dbReference type="SMART" id="SM00406">
    <property type="entry name" value="IGv"/>
    <property type="match status" value="2"/>
</dbReference>
<dbReference type="Proteomes" id="UP001165740">
    <property type="component" value="Chromosome 1"/>
</dbReference>
<dbReference type="InterPro" id="IPR037448">
    <property type="entry name" value="Zig-8"/>
</dbReference>
<dbReference type="SMART" id="SM00408">
    <property type="entry name" value="IGc2"/>
    <property type="match status" value="2"/>
</dbReference>